<feature type="domain" description="CBM1" evidence="11">
    <location>
        <begin position="345"/>
        <end position="381"/>
    </location>
</feature>
<proteinExistence type="inferred from homology"/>
<dbReference type="Proteomes" id="UP001218218">
    <property type="component" value="Unassembled WGS sequence"/>
</dbReference>
<dbReference type="Pfam" id="PF00734">
    <property type="entry name" value="CBM_1"/>
    <property type="match status" value="1"/>
</dbReference>
<dbReference type="EC" id="3.1.1.-" evidence="9"/>
<evidence type="ECO:0000256" key="8">
    <source>
        <dbReference type="ARBA" id="ARBA00023326"/>
    </source>
</evidence>
<evidence type="ECO:0000256" key="4">
    <source>
        <dbReference type="ARBA" id="ARBA00022729"/>
    </source>
</evidence>
<dbReference type="PANTHER" id="PTHR43037">
    <property type="entry name" value="UNNAMED PRODUCT-RELATED"/>
    <property type="match status" value="1"/>
</dbReference>
<dbReference type="GO" id="GO:0045493">
    <property type="term" value="P:xylan catabolic process"/>
    <property type="evidence" value="ECO:0007669"/>
    <property type="project" value="UniProtKB-UniRule"/>
</dbReference>
<evidence type="ECO:0000256" key="9">
    <source>
        <dbReference type="RuleBase" id="RU367147"/>
    </source>
</evidence>
<evidence type="ECO:0000256" key="7">
    <source>
        <dbReference type="ARBA" id="ARBA00023277"/>
    </source>
</evidence>
<accession>A0AAD7AM29</accession>
<comment type="function">
    <text evidence="9">Esterase involved in the hydrolysis of xylan, a major structural heterogeneous polysaccharide found in plant biomass representing the second most abundant polysaccharide in the biosphere, after cellulose.</text>
</comment>
<dbReference type="SMART" id="SM00236">
    <property type="entry name" value="fCBD"/>
    <property type="match status" value="1"/>
</dbReference>
<organism evidence="12 13">
    <name type="scientific">Mycena albidolilacea</name>
    <dbReference type="NCBI Taxonomy" id="1033008"/>
    <lineage>
        <taxon>Eukaryota</taxon>
        <taxon>Fungi</taxon>
        <taxon>Dikarya</taxon>
        <taxon>Basidiomycota</taxon>
        <taxon>Agaricomycotina</taxon>
        <taxon>Agaricomycetes</taxon>
        <taxon>Agaricomycetidae</taxon>
        <taxon>Agaricales</taxon>
        <taxon>Marasmiineae</taxon>
        <taxon>Mycenaceae</taxon>
        <taxon>Mycena</taxon>
    </lineage>
</organism>
<dbReference type="EMBL" id="JARIHO010000004">
    <property type="protein sequence ID" value="KAJ7362695.1"/>
    <property type="molecule type" value="Genomic_DNA"/>
</dbReference>
<evidence type="ECO:0000256" key="5">
    <source>
        <dbReference type="ARBA" id="ARBA00022801"/>
    </source>
</evidence>
<dbReference type="GO" id="GO:0005576">
    <property type="term" value="C:extracellular region"/>
    <property type="evidence" value="ECO:0007669"/>
    <property type="project" value="UniProtKB-SubCell"/>
</dbReference>
<feature type="signal peptide" evidence="9">
    <location>
        <begin position="1"/>
        <end position="21"/>
    </location>
</feature>
<evidence type="ECO:0000256" key="2">
    <source>
        <dbReference type="ARBA" id="ARBA00022487"/>
    </source>
</evidence>
<name>A0AAD7AM29_9AGAR</name>
<reference evidence="12" key="1">
    <citation type="submission" date="2023-03" db="EMBL/GenBank/DDBJ databases">
        <title>Massive genome expansion in bonnet fungi (Mycena s.s.) driven by repeated elements and novel gene families across ecological guilds.</title>
        <authorList>
            <consortium name="Lawrence Berkeley National Laboratory"/>
            <person name="Harder C.B."/>
            <person name="Miyauchi S."/>
            <person name="Viragh M."/>
            <person name="Kuo A."/>
            <person name="Thoen E."/>
            <person name="Andreopoulos B."/>
            <person name="Lu D."/>
            <person name="Skrede I."/>
            <person name="Drula E."/>
            <person name="Henrissat B."/>
            <person name="Morin E."/>
            <person name="Kohler A."/>
            <person name="Barry K."/>
            <person name="LaButti K."/>
            <person name="Morin E."/>
            <person name="Salamov A."/>
            <person name="Lipzen A."/>
            <person name="Mereny Z."/>
            <person name="Hegedus B."/>
            <person name="Baldrian P."/>
            <person name="Stursova M."/>
            <person name="Weitz H."/>
            <person name="Taylor A."/>
            <person name="Grigoriev I.V."/>
            <person name="Nagy L.G."/>
            <person name="Martin F."/>
            <person name="Kauserud H."/>
        </authorList>
    </citation>
    <scope>NUCLEOTIDE SEQUENCE</scope>
    <source>
        <strain evidence="12">CBHHK002</strain>
    </source>
</reference>
<evidence type="ECO:0000256" key="6">
    <source>
        <dbReference type="ARBA" id="ARBA00023180"/>
    </source>
</evidence>
<dbReference type="Gene3D" id="3.40.50.1820">
    <property type="entry name" value="alpha/beta hydrolase"/>
    <property type="match status" value="1"/>
</dbReference>
<dbReference type="Pfam" id="PF10503">
    <property type="entry name" value="Esterase_PHB"/>
    <property type="match status" value="1"/>
</dbReference>
<keyword evidence="13" id="KW-1185">Reference proteome</keyword>
<feature type="region of interest" description="Disordered" evidence="10">
    <location>
        <begin position="309"/>
        <end position="347"/>
    </location>
</feature>
<dbReference type="NCBIfam" id="TIGR01840">
    <property type="entry name" value="esterase_phb"/>
    <property type="match status" value="1"/>
</dbReference>
<keyword evidence="8 9" id="KW-0624">Polysaccharide degradation</keyword>
<evidence type="ECO:0000256" key="3">
    <source>
        <dbReference type="ARBA" id="ARBA00022525"/>
    </source>
</evidence>
<dbReference type="InterPro" id="IPR010126">
    <property type="entry name" value="Esterase_phb"/>
</dbReference>
<evidence type="ECO:0000256" key="1">
    <source>
        <dbReference type="ARBA" id="ARBA00004613"/>
    </source>
</evidence>
<keyword evidence="5 9" id="KW-0378">Hydrolase</keyword>
<keyword evidence="6" id="KW-0325">Glycoprotein</keyword>
<dbReference type="InterPro" id="IPR050955">
    <property type="entry name" value="Plant_Biomass_Hydrol_Est"/>
</dbReference>
<dbReference type="InterPro" id="IPR000254">
    <property type="entry name" value="CBD"/>
</dbReference>
<evidence type="ECO:0000259" key="11">
    <source>
        <dbReference type="PROSITE" id="PS51164"/>
    </source>
</evidence>
<protein>
    <recommendedName>
        <fullName evidence="9">Carboxylic ester hydrolase</fullName>
        <ecNumber evidence="9">3.1.1.-</ecNumber>
    </recommendedName>
</protein>
<sequence>MTRIGLLASFVLFLWTGIVAGLTSTLQQVTNFGSNPTNAGMFVYKPTTIKVNPAVIVAIHYCGGSAQAYFTGSPYASLADTYGFIVIYPSSPPRSTTCWDVSSKATLTHNGGGDSNGIANMVAYAISTYKADASHIFVTGTSSGAMMTNVLCATYPEIWRAASVYSGVAAGCFVSSSGAVDAWNSSCAEGQVSQTSSQWASVVHNMFPSYTGPYPPIQEYHGTADTTLFPSNLNEEIKEWSGIFGYNATAPTQVLQNTPLSGYIKSIYGPNLQGISAQGVGHTVPIQGNEDMKWFGFVAGGAAPPPSTTIGSTSTISTTSPPTTTISTSTSVPATTTTTTPPSTGGAAHWDQCGGIGWTGATTCVAPFTCTTLNAYYSQCL</sequence>
<dbReference type="InterPro" id="IPR029058">
    <property type="entry name" value="AB_hydrolase_fold"/>
</dbReference>
<keyword evidence="2 9" id="KW-0719">Serine esterase</keyword>
<dbReference type="PROSITE" id="PS00562">
    <property type="entry name" value="CBM1_1"/>
    <property type="match status" value="1"/>
</dbReference>
<evidence type="ECO:0000313" key="13">
    <source>
        <dbReference type="Proteomes" id="UP001218218"/>
    </source>
</evidence>
<dbReference type="GO" id="GO:0052689">
    <property type="term" value="F:carboxylic ester hydrolase activity"/>
    <property type="evidence" value="ECO:0007669"/>
    <property type="project" value="UniProtKB-KW"/>
</dbReference>
<keyword evidence="3 9" id="KW-0964">Secreted</keyword>
<dbReference type="GO" id="GO:0030248">
    <property type="term" value="F:cellulose binding"/>
    <property type="evidence" value="ECO:0007669"/>
    <property type="project" value="InterPro"/>
</dbReference>
<comment type="similarity">
    <text evidence="9">Belongs to the carbohydrate esterase 1 (CE1) family.</text>
</comment>
<dbReference type="PANTHER" id="PTHR43037:SF3">
    <property type="entry name" value="FERULOYL ESTERASE B"/>
    <property type="match status" value="1"/>
</dbReference>
<dbReference type="PROSITE" id="PS51164">
    <property type="entry name" value="CBM1_2"/>
    <property type="match status" value="1"/>
</dbReference>
<comment type="caution">
    <text evidence="12">The sequence shown here is derived from an EMBL/GenBank/DDBJ whole genome shotgun (WGS) entry which is preliminary data.</text>
</comment>
<gene>
    <name evidence="12" type="ORF">DFH08DRAFT_910806</name>
</gene>
<evidence type="ECO:0000256" key="10">
    <source>
        <dbReference type="SAM" id="MobiDB-lite"/>
    </source>
</evidence>
<evidence type="ECO:0000313" key="12">
    <source>
        <dbReference type="EMBL" id="KAJ7362695.1"/>
    </source>
</evidence>
<feature type="chain" id="PRO_5041781680" description="Carboxylic ester hydrolase" evidence="9">
    <location>
        <begin position="22"/>
        <end position="381"/>
    </location>
</feature>
<keyword evidence="7 9" id="KW-0119">Carbohydrate metabolism</keyword>
<keyword evidence="4 9" id="KW-0732">Signal</keyword>
<dbReference type="AlphaFoldDB" id="A0AAD7AM29"/>
<comment type="subcellular location">
    <subcellularLocation>
        <location evidence="1 9">Secreted</location>
    </subcellularLocation>
</comment>
<dbReference type="SUPFAM" id="SSF53474">
    <property type="entry name" value="alpha/beta-Hydrolases"/>
    <property type="match status" value="2"/>
</dbReference>